<keyword evidence="2" id="KW-1185">Reference proteome</keyword>
<dbReference type="AlphaFoldDB" id="A0A926EEB6"/>
<sequence length="131" mass="15024">MELMQFKSYVWPYNPQRVEITLGRDLRTRQARGFGTLVSDWGQTPARVEGEGEFFGSDCKEQFERLRRIFDEEGSGKLLLPSFRPVYAYFESLKLLGEGPLHTLRYGFVFTEDTERVISGGGRLSLNGVFS</sequence>
<evidence type="ECO:0000313" key="1">
    <source>
        <dbReference type="EMBL" id="MBC8570531.1"/>
    </source>
</evidence>
<dbReference type="EMBL" id="JACRTC010000004">
    <property type="protein sequence ID" value="MBC8570531.1"/>
    <property type="molecule type" value="Genomic_DNA"/>
</dbReference>
<evidence type="ECO:0000313" key="2">
    <source>
        <dbReference type="Proteomes" id="UP000660861"/>
    </source>
</evidence>
<comment type="caution">
    <text evidence="1">The sequence shown here is derived from an EMBL/GenBank/DDBJ whole genome shotgun (WGS) entry which is preliminary data.</text>
</comment>
<reference evidence="1" key="1">
    <citation type="submission" date="2020-08" db="EMBL/GenBank/DDBJ databases">
        <title>Genome public.</title>
        <authorList>
            <person name="Liu C."/>
            <person name="Sun Q."/>
        </authorList>
    </citation>
    <scope>NUCLEOTIDE SEQUENCE</scope>
    <source>
        <strain evidence="1">NSJ-54</strain>
    </source>
</reference>
<accession>A0A926EEB6</accession>
<protein>
    <submittedName>
        <fullName evidence="1">Uncharacterized protein</fullName>
    </submittedName>
</protein>
<organism evidence="1 2">
    <name type="scientific">Zongyangia hominis</name>
    <dbReference type="NCBI Taxonomy" id="2763677"/>
    <lineage>
        <taxon>Bacteria</taxon>
        <taxon>Bacillati</taxon>
        <taxon>Bacillota</taxon>
        <taxon>Clostridia</taxon>
        <taxon>Eubacteriales</taxon>
        <taxon>Oscillospiraceae</taxon>
        <taxon>Zongyangia</taxon>
    </lineage>
</organism>
<dbReference type="RefSeq" id="WP_262397632.1">
    <property type="nucleotide sequence ID" value="NZ_JACRTC010000004.1"/>
</dbReference>
<gene>
    <name evidence="1" type="ORF">H8709_06760</name>
</gene>
<proteinExistence type="predicted"/>
<name>A0A926EEB6_9FIRM</name>
<dbReference type="Proteomes" id="UP000660861">
    <property type="component" value="Unassembled WGS sequence"/>
</dbReference>